<name>M2A387_9BACT</name>
<proteinExistence type="predicted"/>
<evidence type="ECO:0000313" key="1">
    <source>
        <dbReference type="EMBL" id="EMB13321.1"/>
    </source>
</evidence>
<protein>
    <submittedName>
        <fullName evidence="1">Uncharacterized protein</fullName>
    </submittedName>
</protein>
<comment type="caution">
    <text evidence="1">The sequence shown here is derived from an EMBL/GenBank/DDBJ whole genome shotgun (WGS) entry which is preliminary data.</text>
</comment>
<dbReference type="AlphaFoldDB" id="M2A387"/>
<dbReference type="Proteomes" id="UP000011529">
    <property type="component" value="Unassembled WGS sequence"/>
</dbReference>
<accession>M2A387</accession>
<gene>
    <name evidence="1" type="ORF">RE6C_05930</name>
</gene>
<organism evidence="1 2">
    <name type="scientific">Rhodopirellula europaea 6C</name>
    <dbReference type="NCBI Taxonomy" id="1263867"/>
    <lineage>
        <taxon>Bacteria</taxon>
        <taxon>Pseudomonadati</taxon>
        <taxon>Planctomycetota</taxon>
        <taxon>Planctomycetia</taxon>
        <taxon>Pirellulales</taxon>
        <taxon>Pirellulaceae</taxon>
        <taxon>Rhodopirellula</taxon>
    </lineage>
</organism>
<dbReference type="PATRIC" id="fig|1263867.3.peg.6355"/>
<keyword evidence="2" id="KW-1185">Reference proteome</keyword>
<reference evidence="1" key="1">
    <citation type="submission" date="2012-11" db="EMBL/GenBank/DDBJ databases">
        <title>Permanent draft genomes of Rhodopirellula europaea strain SH398 and 6C.</title>
        <authorList>
            <person name="Richter M."/>
            <person name="Richter-Heitmann T."/>
            <person name="Frank C."/>
            <person name="Harder J."/>
            <person name="Glockner F.O."/>
        </authorList>
    </citation>
    <scope>NUCLEOTIDE SEQUENCE</scope>
    <source>
        <strain evidence="1">6C</strain>
    </source>
</reference>
<reference evidence="1" key="2">
    <citation type="journal article" date="2013" name="Mar. Genomics">
        <title>Expression of sulfatases in Rhodopirellula baltica and the diversity of sulfatases in the genus Rhodopirellula.</title>
        <authorList>
            <person name="Wegner C.E."/>
            <person name="Richter-Heitmann T."/>
            <person name="Klindworth A."/>
            <person name="Klockow C."/>
            <person name="Richter M."/>
            <person name="Achstetter T."/>
            <person name="Glockner F.O."/>
            <person name="Harder J."/>
        </authorList>
    </citation>
    <scope>NUCLEOTIDE SEQUENCE [LARGE SCALE GENOMIC DNA]</scope>
    <source>
        <strain evidence="1">6C</strain>
    </source>
</reference>
<sequence length="149" mass="17016">MRQKQLVAEHPYIVLHPVGSVQLQDDLPTSVRANRGAILSRYWVGLTYYRSDGITLSMSPADDDLPTPTLTNRFLSFIYNPTRDMDVVYTEDGAYEIPPLKKTILEYVGRDDDILTQFMDHSQISSALKRANDFPAVVDVLERMFGRDF</sequence>
<evidence type="ECO:0000313" key="2">
    <source>
        <dbReference type="Proteomes" id="UP000011529"/>
    </source>
</evidence>
<dbReference type="EMBL" id="ANMO01000268">
    <property type="protein sequence ID" value="EMB13321.1"/>
    <property type="molecule type" value="Genomic_DNA"/>
</dbReference>